<dbReference type="Proteomes" id="UP000019132">
    <property type="component" value="Unassembled WGS sequence"/>
</dbReference>
<proteinExistence type="predicted"/>
<reference evidence="9" key="3">
    <citation type="submission" date="2015-02" db="UniProtKB">
        <authorList>
            <consortium name="EnsemblProtists"/>
        </authorList>
    </citation>
    <scope>IDENTIFICATION</scope>
    <source>
        <strain evidence="9">DAOM BR144</strain>
    </source>
</reference>
<dbReference type="PANTHER" id="PTHR12558:SF9">
    <property type="entry name" value="CELL DIVISION CYCLE PROTEIN 16 HOMOLOG"/>
    <property type="match status" value="1"/>
</dbReference>
<dbReference type="EMBL" id="GL376613">
    <property type="status" value="NOT_ANNOTATED_CDS"/>
    <property type="molecule type" value="Genomic_DNA"/>
</dbReference>
<dbReference type="HOGENOM" id="CLU_011751_3_1_1"/>
<dbReference type="PANTHER" id="PTHR12558">
    <property type="entry name" value="CELL DIVISION CYCLE 16,23,27"/>
    <property type="match status" value="1"/>
</dbReference>
<dbReference type="GO" id="GO:0005680">
    <property type="term" value="C:anaphase-promoting complex"/>
    <property type="evidence" value="ECO:0007669"/>
    <property type="project" value="TreeGrafter"/>
</dbReference>
<dbReference type="Pfam" id="PF13181">
    <property type="entry name" value="TPR_8"/>
    <property type="match status" value="1"/>
</dbReference>
<dbReference type="PROSITE" id="PS50293">
    <property type="entry name" value="TPR_REGION"/>
    <property type="match status" value="1"/>
</dbReference>
<evidence type="ECO:0000313" key="10">
    <source>
        <dbReference type="Proteomes" id="UP000019132"/>
    </source>
</evidence>
<evidence type="ECO:0000256" key="6">
    <source>
        <dbReference type="ARBA" id="ARBA00023306"/>
    </source>
</evidence>
<dbReference type="InterPro" id="IPR011990">
    <property type="entry name" value="TPR-like_helical_dom_sf"/>
</dbReference>
<sequence length="530" mass="60407">MNSYYQRNVRPKPLDMPEKSPAQDDGGWKSASSSDAKSSGLRYSTNVNGSTPTHSGRPSKTKKQQQRLSLGSPPLIHPTGPNRTIAKLRQLLTISPGYAQDVLMFADTCYLNHEYHRAIHAIKKADLVQVDNVHAIRSSTLKAFLLLGQCMLAIKQREECLDLIGKVLPENENAIIAFARRFDRDNEDPDDAVSINIVSALALLMGETFEAVGNRDNAAVYFRISLRCDVYNSEAFFHLFDKQMLSSDEEKKLVASLNFSMDELGLLRLLYQSHIGKYDASPTISEKFNDVEEKCGMKGNLDLNIVKAETYYYQHDIQKANEICEWVRDEDPFNSRLITVYVATLVELGKKRELYHYAHQMVDVYPKKASAWYTVGCYYLLVKKYEAAQRYFHKATTLEPTYAPAWIGFGNSFAAQDESDQAMSSYRTASSLFPGSHLPPLFIGMEHLRTNNLLQAIEFIKQASSICSTDPLVYNELGTVYYKQKNYPKAIEMFTKALQLCKHLPERLMEAWEPTLFNLGYSHRKMRHRF</sequence>
<reference evidence="10" key="1">
    <citation type="journal article" date="2010" name="Genome Biol.">
        <title>Genome sequence of the necrotrophic plant pathogen Pythium ultimum reveals original pathogenicity mechanisms and effector repertoire.</title>
        <authorList>
            <person name="Levesque C.A."/>
            <person name="Brouwer H."/>
            <person name="Cano L."/>
            <person name="Hamilton J.P."/>
            <person name="Holt C."/>
            <person name="Huitema E."/>
            <person name="Raffaele S."/>
            <person name="Robideau G.P."/>
            <person name="Thines M."/>
            <person name="Win J."/>
            <person name="Zerillo M.M."/>
            <person name="Beakes G.W."/>
            <person name="Boore J.L."/>
            <person name="Busam D."/>
            <person name="Dumas B."/>
            <person name="Ferriera S."/>
            <person name="Fuerstenberg S.I."/>
            <person name="Gachon C.M."/>
            <person name="Gaulin E."/>
            <person name="Govers F."/>
            <person name="Grenville-Briggs L."/>
            <person name="Horner N."/>
            <person name="Hostetler J."/>
            <person name="Jiang R.H."/>
            <person name="Johnson J."/>
            <person name="Krajaejun T."/>
            <person name="Lin H."/>
            <person name="Meijer H.J."/>
            <person name="Moore B."/>
            <person name="Morris P."/>
            <person name="Phuntmart V."/>
            <person name="Puiu D."/>
            <person name="Shetty J."/>
            <person name="Stajich J.E."/>
            <person name="Tripathy S."/>
            <person name="Wawra S."/>
            <person name="van West P."/>
            <person name="Whitty B.R."/>
            <person name="Coutinho P.M."/>
            <person name="Henrissat B."/>
            <person name="Martin F."/>
            <person name="Thomas P.D."/>
            <person name="Tyler B.M."/>
            <person name="De Vries R.P."/>
            <person name="Kamoun S."/>
            <person name="Yandell M."/>
            <person name="Tisserat N."/>
            <person name="Buell C.R."/>
        </authorList>
    </citation>
    <scope>NUCLEOTIDE SEQUENCE</scope>
    <source>
        <strain evidence="10">DAOM:BR144</strain>
    </source>
</reference>
<keyword evidence="10" id="KW-1185">Reference proteome</keyword>
<evidence type="ECO:0000256" key="1">
    <source>
        <dbReference type="ARBA" id="ARBA00022618"/>
    </source>
</evidence>
<dbReference type="OMA" id="SFAEAWI"/>
<keyword evidence="5 7" id="KW-0802">TPR repeat</keyword>
<dbReference type="InterPro" id="IPR019734">
    <property type="entry name" value="TPR_rpt"/>
</dbReference>
<dbReference type="GO" id="GO:0051301">
    <property type="term" value="P:cell division"/>
    <property type="evidence" value="ECO:0007669"/>
    <property type="project" value="UniProtKB-KW"/>
</dbReference>
<dbReference type="GO" id="GO:0031145">
    <property type="term" value="P:anaphase-promoting complex-dependent catabolic process"/>
    <property type="evidence" value="ECO:0007669"/>
    <property type="project" value="TreeGrafter"/>
</dbReference>
<keyword evidence="3" id="KW-0498">Mitosis</keyword>
<dbReference type="AlphaFoldDB" id="K3WU73"/>
<feature type="repeat" description="TPR" evidence="7">
    <location>
        <begin position="471"/>
        <end position="504"/>
    </location>
</feature>
<feature type="repeat" description="TPR" evidence="7">
    <location>
        <begin position="369"/>
        <end position="402"/>
    </location>
</feature>
<keyword evidence="4" id="KW-0833">Ubl conjugation pathway</keyword>
<keyword evidence="6" id="KW-0131">Cell cycle</keyword>
<dbReference type="GO" id="GO:0045842">
    <property type="term" value="P:positive regulation of mitotic metaphase/anaphase transition"/>
    <property type="evidence" value="ECO:0007669"/>
    <property type="project" value="TreeGrafter"/>
</dbReference>
<evidence type="ECO:0000313" key="9">
    <source>
        <dbReference type="EnsemblProtists" id="PYU1_T008520"/>
    </source>
</evidence>
<evidence type="ECO:0000256" key="4">
    <source>
        <dbReference type="ARBA" id="ARBA00022786"/>
    </source>
</evidence>
<keyword evidence="1" id="KW-0132">Cell division</keyword>
<evidence type="ECO:0000256" key="2">
    <source>
        <dbReference type="ARBA" id="ARBA00022737"/>
    </source>
</evidence>
<dbReference type="SUPFAM" id="SSF48452">
    <property type="entry name" value="TPR-like"/>
    <property type="match status" value="2"/>
</dbReference>
<evidence type="ECO:0000256" key="8">
    <source>
        <dbReference type="SAM" id="MobiDB-lite"/>
    </source>
</evidence>
<keyword evidence="2" id="KW-0677">Repeat</keyword>
<feature type="compositionally biased region" description="Polar residues" evidence="8">
    <location>
        <begin position="41"/>
        <end position="56"/>
    </location>
</feature>
<dbReference type="Pfam" id="PF00515">
    <property type="entry name" value="TPR_1"/>
    <property type="match status" value="1"/>
</dbReference>
<dbReference type="PROSITE" id="PS50005">
    <property type="entry name" value="TPR"/>
    <property type="match status" value="3"/>
</dbReference>
<dbReference type="GO" id="GO:0005737">
    <property type="term" value="C:cytoplasm"/>
    <property type="evidence" value="ECO:0007669"/>
    <property type="project" value="TreeGrafter"/>
</dbReference>
<dbReference type="VEuPathDB" id="FungiDB:PYU1_G008504"/>
<feature type="repeat" description="TPR" evidence="7">
    <location>
        <begin position="403"/>
        <end position="436"/>
    </location>
</feature>
<reference evidence="10" key="2">
    <citation type="submission" date="2010-04" db="EMBL/GenBank/DDBJ databases">
        <authorList>
            <person name="Buell R."/>
            <person name="Hamilton J."/>
            <person name="Hostetler J."/>
        </authorList>
    </citation>
    <scope>NUCLEOTIDE SEQUENCE [LARGE SCALE GENOMIC DNA]</scope>
    <source>
        <strain evidence="10">DAOM:BR144</strain>
    </source>
</reference>
<protein>
    <submittedName>
        <fullName evidence="9">Uncharacterized protein</fullName>
    </submittedName>
</protein>
<dbReference type="eggNOG" id="KOG1173">
    <property type="taxonomic scope" value="Eukaryota"/>
</dbReference>
<feature type="compositionally biased region" description="Basic and acidic residues" evidence="8">
    <location>
        <begin position="12"/>
        <end position="22"/>
    </location>
</feature>
<dbReference type="EnsemblProtists" id="PYU1_T008520">
    <property type="protein sequence ID" value="PYU1_T008520"/>
    <property type="gene ID" value="PYU1_G008504"/>
</dbReference>
<dbReference type="GO" id="GO:0016567">
    <property type="term" value="P:protein ubiquitination"/>
    <property type="evidence" value="ECO:0007669"/>
    <property type="project" value="TreeGrafter"/>
</dbReference>
<accession>K3WU73</accession>
<dbReference type="Gene3D" id="1.25.40.10">
    <property type="entry name" value="Tetratricopeptide repeat domain"/>
    <property type="match status" value="1"/>
</dbReference>
<dbReference type="SMART" id="SM00028">
    <property type="entry name" value="TPR"/>
    <property type="match status" value="7"/>
</dbReference>
<evidence type="ECO:0000256" key="7">
    <source>
        <dbReference type="PROSITE-ProRule" id="PRU00339"/>
    </source>
</evidence>
<dbReference type="STRING" id="431595.K3WU73"/>
<feature type="compositionally biased region" description="Low complexity" evidence="8">
    <location>
        <begin position="24"/>
        <end position="40"/>
    </location>
</feature>
<name>K3WU73_GLOUD</name>
<organism evidence="9 10">
    <name type="scientific">Globisporangium ultimum (strain ATCC 200006 / CBS 805.95 / DAOM BR144)</name>
    <name type="common">Pythium ultimum</name>
    <dbReference type="NCBI Taxonomy" id="431595"/>
    <lineage>
        <taxon>Eukaryota</taxon>
        <taxon>Sar</taxon>
        <taxon>Stramenopiles</taxon>
        <taxon>Oomycota</taxon>
        <taxon>Peronosporomycetes</taxon>
        <taxon>Pythiales</taxon>
        <taxon>Pythiaceae</taxon>
        <taxon>Globisporangium</taxon>
    </lineage>
</organism>
<dbReference type="InParanoid" id="K3WU73"/>
<evidence type="ECO:0000256" key="5">
    <source>
        <dbReference type="ARBA" id="ARBA00022803"/>
    </source>
</evidence>
<evidence type="ECO:0000256" key="3">
    <source>
        <dbReference type="ARBA" id="ARBA00022776"/>
    </source>
</evidence>
<feature type="region of interest" description="Disordered" evidence="8">
    <location>
        <begin position="1"/>
        <end position="81"/>
    </location>
</feature>